<dbReference type="SUPFAM" id="SSF89895">
    <property type="entry name" value="FYSH domain"/>
    <property type="match status" value="1"/>
</dbReference>
<evidence type="ECO:0000256" key="4">
    <source>
        <dbReference type="ARBA" id="ARBA00022490"/>
    </source>
</evidence>
<feature type="domain" description="Ribosome maturation protein SDO1/SBDS C-terminal" evidence="10">
    <location>
        <begin position="144"/>
        <end position="210"/>
    </location>
</feature>
<dbReference type="InterPro" id="IPR018978">
    <property type="entry name" value="SDO1/SBDS_central"/>
</dbReference>
<keyword evidence="4" id="KW-0963">Cytoplasm</keyword>
<protein>
    <submittedName>
        <fullName evidence="11">SBDS protein C-terminal domain-containing protein</fullName>
    </submittedName>
</protein>
<organism evidence="11 12">
    <name type="scientific">Blyttiomyces helicus</name>
    <dbReference type="NCBI Taxonomy" id="388810"/>
    <lineage>
        <taxon>Eukaryota</taxon>
        <taxon>Fungi</taxon>
        <taxon>Fungi incertae sedis</taxon>
        <taxon>Chytridiomycota</taxon>
        <taxon>Chytridiomycota incertae sedis</taxon>
        <taxon>Chytridiomycetes</taxon>
        <taxon>Chytridiomycetes incertae sedis</taxon>
        <taxon>Blyttiomyces</taxon>
    </lineage>
</organism>
<dbReference type="InterPro" id="IPR037188">
    <property type="entry name" value="Sdo1/SBDS_central_sf"/>
</dbReference>
<feature type="domain" description="Ribosome maturation protein SDO1/SBDS central" evidence="9">
    <location>
        <begin position="79"/>
        <end position="142"/>
    </location>
</feature>
<evidence type="ECO:0000256" key="2">
    <source>
        <dbReference type="ARBA" id="ARBA00004496"/>
    </source>
</evidence>
<dbReference type="AlphaFoldDB" id="A0A4P9VUW0"/>
<dbReference type="Pfam" id="PF20268">
    <property type="entry name" value="SBDS_C"/>
    <property type="match status" value="1"/>
</dbReference>
<dbReference type="InterPro" id="IPR002140">
    <property type="entry name" value="Sdo1/SBDS"/>
</dbReference>
<evidence type="ECO:0000313" key="12">
    <source>
        <dbReference type="Proteomes" id="UP000269721"/>
    </source>
</evidence>
<dbReference type="Proteomes" id="UP000269721">
    <property type="component" value="Unassembled WGS sequence"/>
</dbReference>
<proteinExistence type="inferred from homology"/>
<dbReference type="PANTHER" id="PTHR10927">
    <property type="entry name" value="RIBOSOME MATURATION PROTEIN SBDS"/>
    <property type="match status" value="1"/>
</dbReference>
<dbReference type="GO" id="GO:0005737">
    <property type="term" value="C:cytoplasm"/>
    <property type="evidence" value="ECO:0007669"/>
    <property type="project" value="UniProtKB-SubCell"/>
</dbReference>
<evidence type="ECO:0000256" key="5">
    <source>
        <dbReference type="ARBA" id="ARBA00022517"/>
    </source>
</evidence>
<dbReference type="PANTHER" id="PTHR10927:SF1">
    <property type="entry name" value="RIBOSOME MATURATION PROTEIN SBDS"/>
    <property type="match status" value="1"/>
</dbReference>
<evidence type="ECO:0000256" key="7">
    <source>
        <dbReference type="ARBA" id="ARBA00049708"/>
    </source>
</evidence>
<dbReference type="GO" id="GO:0005634">
    <property type="term" value="C:nucleus"/>
    <property type="evidence" value="ECO:0007669"/>
    <property type="project" value="UniProtKB-SubCell"/>
</dbReference>
<evidence type="ECO:0000259" key="8">
    <source>
        <dbReference type="Pfam" id="PF01172"/>
    </source>
</evidence>
<evidence type="ECO:0000259" key="9">
    <source>
        <dbReference type="Pfam" id="PF09377"/>
    </source>
</evidence>
<dbReference type="Pfam" id="PF01172">
    <property type="entry name" value="SBDS_N"/>
    <property type="match status" value="1"/>
</dbReference>
<evidence type="ECO:0000256" key="6">
    <source>
        <dbReference type="ARBA" id="ARBA00023242"/>
    </source>
</evidence>
<sequence>MDMGVGAACEVQGETDLDNVLQMHEVYVNVSKGQLAKTEELTKAFATEDRDKIILEILKKGQLQIGDKERSQQLETLYRDIATTVAEKCVNPETNRPYTVTMVEKAMGDLHFSVNPNKGAKQQALEVIKQLEEKKVIPIARAMMRLRIVMATKDGKRLKEKMLTDMVTIEDEDWGDEYEVTCSVDPGKFRAISEAIQTETKGRGQIEVLGVSNVEDLAL</sequence>
<evidence type="ECO:0000259" key="10">
    <source>
        <dbReference type="Pfam" id="PF20268"/>
    </source>
</evidence>
<comment type="subunit">
    <text evidence="7">Associates with the 60S ribosomal subunit.</text>
</comment>
<dbReference type="SUPFAM" id="SSF109728">
    <property type="entry name" value="Hypothetical protein AF0491, middle domain"/>
    <property type="match status" value="1"/>
</dbReference>
<dbReference type="NCBIfam" id="TIGR00291">
    <property type="entry name" value="RNA_SBDS"/>
    <property type="match status" value="1"/>
</dbReference>
<dbReference type="Pfam" id="PF09377">
    <property type="entry name" value="SBDS_domain_II"/>
    <property type="match status" value="1"/>
</dbReference>
<dbReference type="Gene3D" id="3.30.1250.10">
    <property type="entry name" value="Ribosome maturation protein SBDS, N-terminal domain"/>
    <property type="match status" value="1"/>
</dbReference>
<evidence type="ECO:0000256" key="3">
    <source>
        <dbReference type="ARBA" id="ARBA00007433"/>
    </source>
</evidence>
<dbReference type="EMBL" id="ML001284">
    <property type="protein sequence ID" value="RKO83399.1"/>
    <property type="molecule type" value="Genomic_DNA"/>
</dbReference>
<evidence type="ECO:0000313" key="11">
    <source>
        <dbReference type="EMBL" id="RKO83399.1"/>
    </source>
</evidence>
<dbReference type="OrthoDB" id="10253092at2759"/>
<dbReference type="FunFam" id="1.10.10.900:FF:000001">
    <property type="entry name" value="SBDS, ribosome maturation factor"/>
    <property type="match status" value="1"/>
</dbReference>
<name>A0A4P9VUW0_9FUNG</name>
<keyword evidence="6" id="KW-0539">Nucleus</keyword>
<keyword evidence="12" id="KW-1185">Reference proteome</keyword>
<keyword evidence="5" id="KW-0690">Ribosome biogenesis</keyword>
<dbReference type="InterPro" id="IPR019783">
    <property type="entry name" value="SDO1/SBDS_N"/>
</dbReference>
<dbReference type="GO" id="GO:0042256">
    <property type="term" value="P:cytosolic ribosome assembly"/>
    <property type="evidence" value="ECO:0007669"/>
    <property type="project" value="InterPro"/>
</dbReference>
<dbReference type="Gene3D" id="3.30.70.240">
    <property type="match status" value="1"/>
</dbReference>
<gene>
    <name evidence="11" type="ORF">BDK51DRAFT_36263</name>
</gene>
<comment type="subcellular location">
    <subcellularLocation>
        <location evidence="2">Cytoplasm</location>
    </subcellularLocation>
    <subcellularLocation>
        <location evidence="1">Nucleus</location>
    </subcellularLocation>
</comment>
<accession>A0A4P9VUW0</accession>
<dbReference type="Gene3D" id="1.10.10.900">
    <property type="entry name" value="SBDS protein C-terminal domain, subdomain 1"/>
    <property type="match status" value="1"/>
</dbReference>
<comment type="similarity">
    <text evidence="3">Belongs to the SDO1/SBDS family.</text>
</comment>
<dbReference type="InterPro" id="IPR039100">
    <property type="entry name" value="Sdo1/SBDS-like"/>
</dbReference>
<evidence type="ECO:0000256" key="1">
    <source>
        <dbReference type="ARBA" id="ARBA00004123"/>
    </source>
</evidence>
<feature type="domain" description="Ribosome maturation protein SDO1/SBDS N-terminal" evidence="8">
    <location>
        <begin position="14"/>
        <end position="70"/>
    </location>
</feature>
<dbReference type="InterPro" id="IPR036786">
    <property type="entry name" value="Ribosome_mat_SBDS_N_sf"/>
</dbReference>
<reference evidence="12" key="1">
    <citation type="journal article" date="2018" name="Nat. Microbiol.">
        <title>Leveraging single-cell genomics to expand the fungal tree of life.</title>
        <authorList>
            <person name="Ahrendt S.R."/>
            <person name="Quandt C.A."/>
            <person name="Ciobanu D."/>
            <person name="Clum A."/>
            <person name="Salamov A."/>
            <person name="Andreopoulos B."/>
            <person name="Cheng J.F."/>
            <person name="Woyke T."/>
            <person name="Pelin A."/>
            <person name="Henrissat B."/>
            <person name="Reynolds N.K."/>
            <person name="Benny G.L."/>
            <person name="Smith M.E."/>
            <person name="James T.Y."/>
            <person name="Grigoriev I.V."/>
        </authorList>
    </citation>
    <scope>NUCLEOTIDE SEQUENCE [LARGE SCALE GENOMIC DNA]</scope>
</reference>
<dbReference type="InterPro" id="IPR046928">
    <property type="entry name" value="SDO1/SBDS_C"/>
</dbReference>